<sequence length="217" mass="24882">MGNVKPAPAASGKKEKIFHPQSRKAAQITRTQLRKNKLVEASNKRSRKYHAETDFYGFWYHAMPPVGETLTLQTIHTLIADVWLVRHDAELDSERAARRKGRPKSTREQQLEDIKLREAEEYRTGMEIPDLTHKTNVGLFRRWDQKEIAFTQLLRHIRVSSTKPDVASVSRPGKHPSLIEENQPGADQPMDVATEDLILTEPPTRFASTMMTMDEPM</sequence>
<organism evidence="3 4">
    <name type="scientific">Gloeophyllum trabeum (strain ATCC 11539 / FP-39264 / Madison 617)</name>
    <name type="common">Brown rot fungus</name>
    <dbReference type="NCBI Taxonomy" id="670483"/>
    <lineage>
        <taxon>Eukaryota</taxon>
        <taxon>Fungi</taxon>
        <taxon>Dikarya</taxon>
        <taxon>Basidiomycota</taxon>
        <taxon>Agaricomycotina</taxon>
        <taxon>Agaricomycetes</taxon>
        <taxon>Gloeophyllales</taxon>
        <taxon>Gloeophyllaceae</taxon>
        <taxon>Gloeophyllum</taxon>
    </lineage>
</organism>
<dbReference type="eggNOG" id="ENOG502RY79">
    <property type="taxonomic scope" value="Eukaryota"/>
</dbReference>
<reference evidence="3 4" key="1">
    <citation type="journal article" date="2012" name="Science">
        <title>The Paleozoic origin of enzymatic lignin decomposition reconstructed from 31 fungal genomes.</title>
        <authorList>
            <person name="Floudas D."/>
            <person name="Binder M."/>
            <person name="Riley R."/>
            <person name="Barry K."/>
            <person name="Blanchette R.A."/>
            <person name="Henrissat B."/>
            <person name="Martinez A.T."/>
            <person name="Otillar R."/>
            <person name="Spatafora J.W."/>
            <person name="Yadav J.S."/>
            <person name="Aerts A."/>
            <person name="Benoit I."/>
            <person name="Boyd A."/>
            <person name="Carlson A."/>
            <person name="Copeland A."/>
            <person name="Coutinho P.M."/>
            <person name="de Vries R.P."/>
            <person name="Ferreira P."/>
            <person name="Findley K."/>
            <person name="Foster B."/>
            <person name="Gaskell J."/>
            <person name="Glotzer D."/>
            <person name="Gorecki P."/>
            <person name="Heitman J."/>
            <person name="Hesse C."/>
            <person name="Hori C."/>
            <person name="Igarashi K."/>
            <person name="Jurgens J.A."/>
            <person name="Kallen N."/>
            <person name="Kersten P."/>
            <person name="Kohler A."/>
            <person name="Kuees U."/>
            <person name="Kumar T.K.A."/>
            <person name="Kuo A."/>
            <person name="LaButti K."/>
            <person name="Larrondo L.F."/>
            <person name="Lindquist E."/>
            <person name="Ling A."/>
            <person name="Lombard V."/>
            <person name="Lucas S."/>
            <person name="Lundell T."/>
            <person name="Martin R."/>
            <person name="McLaughlin D.J."/>
            <person name="Morgenstern I."/>
            <person name="Morin E."/>
            <person name="Murat C."/>
            <person name="Nagy L.G."/>
            <person name="Nolan M."/>
            <person name="Ohm R.A."/>
            <person name="Patyshakuliyeva A."/>
            <person name="Rokas A."/>
            <person name="Ruiz-Duenas F.J."/>
            <person name="Sabat G."/>
            <person name="Salamov A."/>
            <person name="Samejima M."/>
            <person name="Schmutz J."/>
            <person name="Slot J.C."/>
            <person name="St John F."/>
            <person name="Stenlid J."/>
            <person name="Sun H."/>
            <person name="Sun S."/>
            <person name="Syed K."/>
            <person name="Tsang A."/>
            <person name="Wiebenga A."/>
            <person name="Young D."/>
            <person name="Pisabarro A."/>
            <person name="Eastwood D.C."/>
            <person name="Martin F."/>
            <person name="Cullen D."/>
            <person name="Grigoriev I.V."/>
            <person name="Hibbett D.S."/>
        </authorList>
    </citation>
    <scope>NUCLEOTIDE SEQUENCE [LARGE SCALE GENOMIC DNA]</scope>
    <source>
        <strain evidence="3 4">ATCC 11539</strain>
    </source>
</reference>
<dbReference type="Gene3D" id="1.20.1440.170">
    <property type="entry name" value="Translation machinery-associated protein 16-like"/>
    <property type="match status" value="1"/>
</dbReference>
<dbReference type="EMBL" id="KB469300">
    <property type="protein sequence ID" value="EPQ56489.1"/>
    <property type="molecule type" value="Genomic_DNA"/>
</dbReference>
<feature type="region of interest" description="Disordered" evidence="2">
    <location>
        <begin position="1"/>
        <end position="26"/>
    </location>
</feature>
<feature type="region of interest" description="Disordered" evidence="2">
    <location>
        <begin position="165"/>
        <end position="188"/>
    </location>
</feature>
<dbReference type="Pfam" id="PF11176">
    <property type="entry name" value="Tma16"/>
    <property type="match status" value="1"/>
</dbReference>
<evidence type="ECO:0000313" key="4">
    <source>
        <dbReference type="Proteomes" id="UP000030669"/>
    </source>
</evidence>
<dbReference type="STRING" id="670483.S7RTN9"/>
<gene>
    <name evidence="3" type="ORF">GLOTRDRAFT_59779</name>
</gene>
<dbReference type="KEGG" id="gtr:GLOTRDRAFT_59779"/>
<evidence type="ECO:0008006" key="5">
    <source>
        <dbReference type="Google" id="ProtNLM"/>
    </source>
</evidence>
<dbReference type="HOGENOM" id="CLU_106400_0_0_1"/>
<name>S7RTN9_GLOTA</name>
<evidence type="ECO:0000256" key="1">
    <source>
        <dbReference type="ARBA" id="ARBA00034127"/>
    </source>
</evidence>
<dbReference type="GeneID" id="19307319"/>
<proteinExistence type="inferred from homology"/>
<dbReference type="OMA" id="FWMPDLS"/>
<dbReference type="InterPro" id="IPR038356">
    <property type="entry name" value="Tma16_sf"/>
</dbReference>
<evidence type="ECO:0000256" key="2">
    <source>
        <dbReference type="SAM" id="MobiDB-lite"/>
    </source>
</evidence>
<dbReference type="AlphaFoldDB" id="S7RTN9"/>
<dbReference type="GO" id="GO:0005634">
    <property type="term" value="C:nucleus"/>
    <property type="evidence" value="ECO:0007669"/>
    <property type="project" value="TreeGrafter"/>
</dbReference>
<keyword evidence="4" id="KW-1185">Reference proteome</keyword>
<evidence type="ECO:0000313" key="3">
    <source>
        <dbReference type="EMBL" id="EPQ56489.1"/>
    </source>
</evidence>
<comment type="similarity">
    <text evidence="1">Belongs to the TMA16 family.</text>
</comment>
<dbReference type="RefSeq" id="XP_007865212.1">
    <property type="nucleotide sequence ID" value="XM_007867021.1"/>
</dbReference>
<dbReference type="OrthoDB" id="270284at2759"/>
<dbReference type="PANTHER" id="PTHR13349">
    <property type="entry name" value="TRANSLATION MACHINERY-ASSOCIATED PROTEIN 16"/>
    <property type="match status" value="1"/>
</dbReference>
<dbReference type="Proteomes" id="UP000030669">
    <property type="component" value="Unassembled WGS sequence"/>
</dbReference>
<dbReference type="InterPro" id="IPR021346">
    <property type="entry name" value="Tma16"/>
</dbReference>
<accession>S7RTN9</accession>
<protein>
    <recommendedName>
        <fullName evidence="5">Translation machinery-associated protein 16</fullName>
    </recommendedName>
</protein>
<dbReference type="PANTHER" id="PTHR13349:SF2">
    <property type="entry name" value="TRANSLATION MACHINERY-ASSOCIATED PROTEIN 16"/>
    <property type="match status" value="1"/>
</dbReference>